<reference evidence="10 11" key="1">
    <citation type="submission" date="2017-06" db="EMBL/GenBank/DDBJ databases">
        <title>A platform for efficient transgenesis in Macrostomum lignano, a flatworm model organism for stem cell research.</title>
        <authorList>
            <person name="Berezikov E."/>
        </authorList>
    </citation>
    <scope>NUCLEOTIDE SEQUENCE [LARGE SCALE GENOMIC DNA]</scope>
    <source>
        <strain evidence="10">DV1</strain>
        <tissue evidence="10">Whole organism</tissue>
    </source>
</reference>
<organism evidence="10 11">
    <name type="scientific">Macrostomum lignano</name>
    <dbReference type="NCBI Taxonomy" id="282301"/>
    <lineage>
        <taxon>Eukaryota</taxon>
        <taxon>Metazoa</taxon>
        <taxon>Spiralia</taxon>
        <taxon>Lophotrochozoa</taxon>
        <taxon>Platyhelminthes</taxon>
        <taxon>Rhabditophora</taxon>
        <taxon>Macrostomorpha</taxon>
        <taxon>Macrostomida</taxon>
        <taxon>Macrostomidae</taxon>
        <taxon>Macrostomum</taxon>
    </lineage>
</organism>
<evidence type="ECO:0000256" key="5">
    <source>
        <dbReference type="ARBA" id="ARBA00023128"/>
    </source>
</evidence>
<feature type="non-terminal residue" evidence="10">
    <location>
        <position position="1"/>
    </location>
</feature>
<evidence type="ECO:0000313" key="10">
    <source>
        <dbReference type="EMBL" id="PAA58138.1"/>
    </source>
</evidence>
<keyword evidence="11" id="KW-1185">Reference proteome</keyword>
<feature type="domain" description="Peptidase S26" evidence="9">
    <location>
        <begin position="20"/>
        <end position="101"/>
    </location>
</feature>
<evidence type="ECO:0000256" key="2">
    <source>
        <dbReference type="ARBA" id="ARBA00011805"/>
    </source>
</evidence>
<sequence length="166" mass="18329">KSASSCYRFFSQHTGWTCLATAVATTFTYLHIWPMYPSYTIDGVSMEPTIPDKSIVYTRVAPVSIKQIARGDIVIAVNPTKNAELICKRVASVGGDSVTYRKLGSSSYTTSDVPKHAVWLQGDNANESLDSRSYGSLHYSMIVSKVERIIPQSQAPEPSFCTFNFD</sequence>
<evidence type="ECO:0000259" key="9">
    <source>
        <dbReference type="Pfam" id="PF10502"/>
    </source>
</evidence>
<evidence type="ECO:0000256" key="8">
    <source>
        <dbReference type="PIRSR" id="PIRSR600223-1"/>
    </source>
</evidence>
<evidence type="ECO:0000256" key="4">
    <source>
        <dbReference type="ARBA" id="ARBA00022801"/>
    </source>
</evidence>
<comment type="subcellular location">
    <subcellularLocation>
        <location evidence="1">Mitochondrion inner membrane</location>
    </subcellularLocation>
</comment>
<evidence type="ECO:0000256" key="3">
    <source>
        <dbReference type="ARBA" id="ARBA00022792"/>
    </source>
</evidence>
<keyword evidence="3" id="KW-0999">Mitochondrion inner membrane</keyword>
<dbReference type="InterPro" id="IPR019533">
    <property type="entry name" value="Peptidase_S26"/>
</dbReference>
<comment type="subunit">
    <text evidence="2">Heterodimer of 2 subunits, IMMPL1 and IMMPL2.</text>
</comment>
<feature type="active site" evidence="8">
    <location>
        <position position="88"/>
    </location>
</feature>
<dbReference type="Pfam" id="PF10502">
    <property type="entry name" value="Peptidase_S26"/>
    <property type="match status" value="2"/>
</dbReference>
<comment type="caution">
    <text evidence="10">The sequence shown here is derived from an EMBL/GenBank/DDBJ whole genome shotgun (WGS) entry which is preliminary data.</text>
</comment>
<dbReference type="Gene3D" id="2.10.109.10">
    <property type="entry name" value="Umud Fragment, subunit A"/>
    <property type="match status" value="1"/>
</dbReference>
<dbReference type="AlphaFoldDB" id="A0A267E9G4"/>
<dbReference type="InterPro" id="IPR000223">
    <property type="entry name" value="Pept_S26A_signal_pept_1"/>
</dbReference>
<keyword evidence="5" id="KW-0496">Mitochondrion</keyword>
<dbReference type="PANTHER" id="PTHR12383:SF16">
    <property type="entry name" value="MITOCHONDRIAL INNER MEMBRANE PROTEASE SUBUNIT 1"/>
    <property type="match status" value="1"/>
</dbReference>
<evidence type="ECO:0000256" key="1">
    <source>
        <dbReference type="ARBA" id="ARBA00004273"/>
    </source>
</evidence>
<dbReference type="PRINTS" id="PR00727">
    <property type="entry name" value="LEADERPTASE"/>
</dbReference>
<evidence type="ECO:0000256" key="7">
    <source>
        <dbReference type="ARBA" id="ARBA00038445"/>
    </source>
</evidence>
<comment type="similarity">
    <text evidence="7">Belongs to the peptidase S26 family. IMP1 subfamily.</text>
</comment>
<dbReference type="Proteomes" id="UP000215902">
    <property type="component" value="Unassembled WGS sequence"/>
</dbReference>
<proteinExistence type="inferred from homology"/>
<evidence type="ECO:0000313" key="11">
    <source>
        <dbReference type="Proteomes" id="UP000215902"/>
    </source>
</evidence>
<accession>A0A267E9G4</accession>
<protein>
    <recommendedName>
        <fullName evidence="9">Peptidase S26 domain-containing protein</fullName>
    </recommendedName>
</protein>
<dbReference type="STRING" id="282301.A0A267E9G4"/>
<dbReference type="GO" id="GO:0004252">
    <property type="term" value="F:serine-type endopeptidase activity"/>
    <property type="evidence" value="ECO:0007669"/>
    <property type="project" value="InterPro"/>
</dbReference>
<name>A0A267E9G4_9PLAT</name>
<dbReference type="InterPro" id="IPR036286">
    <property type="entry name" value="LexA/Signal_pep-like_sf"/>
</dbReference>
<dbReference type="GO" id="GO:0006465">
    <property type="term" value="P:signal peptide processing"/>
    <property type="evidence" value="ECO:0007669"/>
    <property type="project" value="InterPro"/>
</dbReference>
<keyword evidence="4" id="KW-0378">Hydrolase</keyword>
<dbReference type="GO" id="GO:0042720">
    <property type="term" value="C:mitochondrial inner membrane peptidase complex"/>
    <property type="evidence" value="ECO:0007669"/>
    <property type="project" value="TreeGrafter"/>
</dbReference>
<dbReference type="GO" id="GO:0006627">
    <property type="term" value="P:protein processing involved in protein targeting to mitochondrion"/>
    <property type="evidence" value="ECO:0007669"/>
    <property type="project" value="TreeGrafter"/>
</dbReference>
<dbReference type="InterPro" id="IPR052064">
    <property type="entry name" value="Mito_IMP1_subunit"/>
</dbReference>
<dbReference type="PANTHER" id="PTHR12383">
    <property type="entry name" value="PROTEASE FAMILY S26 MITOCHONDRIAL INNER MEMBRANE PROTEASE-RELATED"/>
    <property type="match status" value="1"/>
</dbReference>
<dbReference type="OrthoDB" id="308440at2759"/>
<feature type="active site" evidence="8">
    <location>
        <position position="45"/>
    </location>
</feature>
<dbReference type="SUPFAM" id="SSF51306">
    <property type="entry name" value="LexA/Signal peptidase"/>
    <property type="match status" value="1"/>
</dbReference>
<feature type="domain" description="Peptidase S26" evidence="9">
    <location>
        <begin position="110"/>
        <end position="147"/>
    </location>
</feature>
<evidence type="ECO:0000256" key="6">
    <source>
        <dbReference type="ARBA" id="ARBA00023136"/>
    </source>
</evidence>
<gene>
    <name evidence="10" type="ORF">BOX15_Mlig017705g8</name>
</gene>
<dbReference type="EMBL" id="NIVC01002406">
    <property type="protein sequence ID" value="PAA58138.1"/>
    <property type="molecule type" value="Genomic_DNA"/>
</dbReference>
<keyword evidence="6" id="KW-0472">Membrane</keyword>
<dbReference type="CDD" id="cd06530">
    <property type="entry name" value="S26_SPase_I"/>
    <property type="match status" value="1"/>
</dbReference>